<reference evidence="1" key="1">
    <citation type="submission" date="2022-11" db="EMBL/GenBank/DDBJ databases">
        <authorList>
            <person name="Coimbra C."/>
        </authorList>
    </citation>
    <scope>NUCLEOTIDE SEQUENCE</scope>
    <source>
        <strain evidence="1">Jales19</strain>
    </source>
</reference>
<comment type="caution">
    <text evidence="1">The sequence shown here is derived from an EMBL/GenBank/DDBJ whole genome shotgun (WGS) entry which is preliminary data.</text>
</comment>
<organism evidence="1 2">
    <name type="scientific">Mesorhizobium qingshengii</name>
    <dbReference type="NCBI Taxonomy" id="1165689"/>
    <lineage>
        <taxon>Bacteria</taxon>
        <taxon>Pseudomonadati</taxon>
        <taxon>Pseudomonadota</taxon>
        <taxon>Alphaproteobacteria</taxon>
        <taxon>Hyphomicrobiales</taxon>
        <taxon>Phyllobacteriaceae</taxon>
        <taxon>Mesorhizobium</taxon>
    </lineage>
</organism>
<gene>
    <name evidence="1" type="ORF">OOJ09_12370</name>
</gene>
<proteinExistence type="predicted"/>
<evidence type="ECO:0000313" key="2">
    <source>
        <dbReference type="Proteomes" id="UP001152178"/>
    </source>
</evidence>
<sequence>MYSPLPSFEKCVQAIVDTLIRQELPSPKNPADVETIGAYVLAAHASMPDYLRLAFRILTVIFDAWSYPVAGKPFHLLSPDQRVDQLRRWQHSRLQIRPALISFYRTLTFFGLYSDLYKQDVECGAHHEHN</sequence>
<name>A0ABT4QTY7_9HYPH</name>
<keyword evidence="2" id="KW-1185">Reference proteome</keyword>
<dbReference type="Proteomes" id="UP001152178">
    <property type="component" value="Unassembled WGS sequence"/>
</dbReference>
<accession>A0ABT4QTY7</accession>
<evidence type="ECO:0000313" key="1">
    <source>
        <dbReference type="EMBL" id="MCZ8544981.1"/>
    </source>
</evidence>
<protein>
    <submittedName>
        <fullName evidence="1">Gluconate 2-dehydrogenase subunit 3 family protein</fullName>
    </submittedName>
</protein>
<dbReference type="RefSeq" id="WP_269905482.1">
    <property type="nucleotide sequence ID" value="NZ_JAPFQA010000004.1"/>
</dbReference>
<dbReference type="EMBL" id="JAPFQA010000004">
    <property type="protein sequence ID" value="MCZ8544981.1"/>
    <property type="molecule type" value="Genomic_DNA"/>
</dbReference>